<keyword evidence="4" id="KW-1185">Reference proteome</keyword>
<feature type="compositionally biased region" description="Basic and acidic residues" evidence="2">
    <location>
        <begin position="86"/>
        <end position="95"/>
    </location>
</feature>
<reference evidence="3" key="1">
    <citation type="submission" date="2021-09" db="EMBL/GenBank/DDBJ databases">
        <authorList>
            <consortium name="AG Swart"/>
            <person name="Singh M."/>
            <person name="Singh A."/>
            <person name="Seah K."/>
            <person name="Emmerich C."/>
        </authorList>
    </citation>
    <scope>NUCLEOTIDE SEQUENCE</scope>
    <source>
        <strain evidence="3">ATCC30299</strain>
    </source>
</reference>
<gene>
    <name evidence="3" type="ORF">BSTOLATCC_MIC36437</name>
</gene>
<dbReference type="Proteomes" id="UP001162131">
    <property type="component" value="Unassembled WGS sequence"/>
</dbReference>
<name>A0AAU9JG90_9CILI</name>
<feature type="coiled-coil region" evidence="1">
    <location>
        <begin position="223"/>
        <end position="257"/>
    </location>
</feature>
<keyword evidence="1" id="KW-0175">Coiled coil</keyword>
<protein>
    <submittedName>
        <fullName evidence="3">Uncharacterized protein</fullName>
    </submittedName>
</protein>
<comment type="caution">
    <text evidence="3">The sequence shown here is derived from an EMBL/GenBank/DDBJ whole genome shotgun (WGS) entry which is preliminary data.</text>
</comment>
<feature type="region of interest" description="Disordered" evidence="2">
    <location>
        <begin position="66"/>
        <end position="95"/>
    </location>
</feature>
<evidence type="ECO:0000313" key="3">
    <source>
        <dbReference type="EMBL" id="CAG9324651.1"/>
    </source>
</evidence>
<dbReference type="AlphaFoldDB" id="A0AAU9JG90"/>
<evidence type="ECO:0000256" key="1">
    <source>
        <dbReference type="SAM" id="Coils"/>
    </source>
</evidence>
<organism evidence="3 4">
    <name type="scientific">Blepharisma stoltei</name>
    <dbReference type="NCBI Taxonomy" id="1481888"/>
    <lineage>
        <taxon>Eukaryota</taxon>
        <taxon>Sar</taxon>
        <taxon>Alveolata</taxon>
        <taxon>Ciliophora</taxon>
        <taxon>Postciliodesmatophora</taxon>
        <taxon>Heterotrichea</taxon>
        <taxon>Heterotrichida</taxon>
        <taxon>Blepharismidae</taxon>
        <taxon>Blepharisma</taxon>
    </lineage>
</organism>
<dbReference type="EMBL" id="CAJZBQ010000036">
    <property type="protein sequence ID" value="CAG9324651.1"/>
    <property type="molecule type" value="Genomic_DNA"/>
</dbReference>
<sequence length="301" mass="34332">MFVTSIPRDSHKSHHAFTKELSDRISKLKIITENNGLDFPPTLLSAAKELSDSTTHLSVLHCEQENPSPLYTSHTKSDLGIPPPQDLDKTDKKTSETFELGSRLLNSSFSESESESELDTTQLKKKSKSLIKGLKQQLKHFSFAQSKYLETSARSETETSIYKEDLVSLHKSATEVLNETLKTKHEIKMMRKNFEAACDRVETPAKFPNLNKRDFLEVEHEFIEEESSDIRSLAIQIKEIQTEIDSINQRITTGQEEFKLKEKEQTELMSTILKLRESLANNNSCVIDTDEKKDSCKCIVF</sequence>
<accession>A0AAU9JG90</accession>
<evidence type="ECO:0000313" key="4">
    <source>
        <dbReference type="Proteomes" id="UP001162131"/>
    </source>
</evidence>
<proteinExistence type="predicted"/>
<evidence type="ECO:0000256" key="2">
    <source>
        <dbReference type="SAM" id="MobiDB-lite"/>
    </source>
</evidence>